<name>A0A9W4WXX2_9GLOM</name>
<dbReference type="InterPro" id="IPR036396">
    <property type="entry name" value="Cyt_P450_sf"/>
</dbReference>
<dbReference type="Gene3D" id="3.60.20.40">
    <property type="match status" value="1"/>
</dbReference>
<gene>
    <name evidence="1" type="ORF">FWILDA_LOCUS5272</name>
</gene>
<comment type="caution">
    <text evidence="1">The sequence shown here is derived from an EMBL/GenBank/DDBJ whole genome shotgun (WGS) entry which is preliminary data.</text>
</comment>
<reference evidence="1" key="1">
    <citation type="submission" date="2022-08" db="EMBL/GenBank/DDBJ databases">
        <authorList>
            <person name="Kallberg Y."/>
            <person name="Tangrot J."/>
            <person name="Rosling A."/>
        </authorList>
    </citation>
    <scope>NUCLEOTIDE SEQUENCE</scope>
    <source>
        <strain evidence="1">Wild A</strain>
    </source>
</reference>
<dbReference type="PANTHER" id="PTHR43881">
    <property type="entry name" value="GAMMA-GLUTAMYLTRANSPEPTIDASE (AFU_ORTHOLOGUE AFUA_4G13580)"/>
    <property type="match status" value="1"/>
</dbReference>
<protein>
    <submittedName>
        <fullName evidence="1">14248_t:CDS:1</fullName>
    </submittedName>
</protein>
<dbReference type="InterPro" id="IPR043137">
    <property type="entry name" value="GGT_ssub_C"/>
</dbReference>
<proteinExistence type="predicted"/>
<dbReference type="GO" id="GO:0016705">
    <property type="term" value="F:oxidoreductase activity, acting on paired donors, with incorporation or reduction of molecular oxygen"/>
    <property type="evidence" value="ECO:0007669"/>
    <property type="project" value="InterPro"/>
</dbReference>
<dbReference type="PRINTS" id="PR01210">
    <property type="entry name" value="GGTRANSPTASE"/>
</dbReference>
<dbReference type="GO" id="GO:0004497">
    <property type="term" value="F:monooxygenase activity"/>
    <property type="evidence" value="ECO:0007669"/>
    <property type="project" value="InterPro"/>
</dbReference>
<organism evidence="1 2">
    <name type="scientific">Funneliformis geosporum</name>
    <dbReference type="NCBI Taxonomy" id="1117311"/>
    <lineage>
        <taxon>Eukaryota</taxon>
        <taxon>Fungi</taxon>
        <taxon>Fungi incertae sedis</taxon>
        <taxon>Mucoromycota</taxon>
        <taxon>Glomeromycotina</taxon>
        <taxon>Glomeromycetes</taxon>
        <taxon>Glomerales</taxon>
        <taxon>Glomeraceae</taxon>
        <taxon>Funneliformis</taxon>
    </lineage>
</organism>
<dbReference type="SUPFAM" id="SSF48264">
    <property type="entry name" value="Cytochrome P450"/>
    <property type="match status" value="1"/>
</dbReference>
<dbReference type="Gene3D" id="1.10.630.10">
    <property type="entry name" value="Cytochrome P450"/>
    <property type="match status" value="1"/>
</dbReference>
<dbReference type="GO" id="GO:0020037">
    <property type="term" value="F:heme binding"/>
    <property type="evidence" value="ECO:0007669"/>
    <property type="project" value="InterPro"/>
</dbReference>
<dbReference type="EMBL" id="CAMKVN010000866">
    <property type="protein sequence ID" value="CAI2171824.1"/>
    <property type="molecule type" value="Genomic_DNA"/>
</dbReference>
<dbReference type="PANTHER" id="PTHR43881:SF1">
    <property type="entry name" value="GAMMA-GLUTAMYLTRANSPEPTIDASE (AFU_ORTHOLOGUE AFUA_4G13580)"/>
    <property type="match status" value="1"/>
</dbReference>
<dbReference type="InterPro" id="IPR043138">
    <property type="entry name" value="GGT_lsub"/>
</dbReference>
<dbReference type="Gene3D" id="1.10.246.130">
    <property type="match status" value="1"/>
</dbReference>
<dbReference type="GO" id="GO:0005506">
    <property type="term" value="F:iron ion binding"/>
    <property type="evidence" value="ECO:0007669"/>
    <property type="project" value="InterPro"/>
</dbReference>
<sequence length="1007" mass="112340">MAEIEQSFIKFTSRRSVVFGTNAMVACSQPLACQAGLEILKKGGNAANLHRPGLVEIVFVYFMKQEQRRSPSKLTLEYVRDNLGIIENNIPYTNINASTIPGAAAGWVDCVEWFGSGKLSLGEILRPAIELAENGYPVSEISAWQWKNGEEVLRATSSDGGDMLIDGRAPKVGEIMNMPNLARTFRELAEKGKDGFYKGRIAEAIVELVQSKGGVMSLEDLSSHATTRVEPISIEYKGVRVWECPPNGQGITALMTLGILEILQEQGKIPNLNSLEHNSTQYIHALIESLRLAFADTQYYVTDPEVHHVPVNELLSKVNDLYTIESFREYLIKRARLFDASKSSIDIQKGSPVNSSDTVYFSVVDREGNACSFIISNYVGFGTGAIPKDCGFTLQSRGSGFVLEKGHPNCLEPNKRPYHTIIPCMVTKGDELLLSYGVMGGFMQPQGHVQVLLNLLHNNLNPQTSLDAPRICIGPGVPSDPSNPSYNTSTIFAEEGIDQKVIDELNQMGHKVRLVKGWDRALFGRGQIIEKRIDEKSGKVVWAGGSDFRGDGMRPSVPKGLIPLPSPKGAEFYFGHYRLLGSKPHETLTKWAKELNSEIYSIKMGRLNFVILNSDKVVGELLQKRGAIYSSRMDSEYYHHIITRGSNLGSCPYNDYYKKMKAISAGNLSPSKIELYSPLIDKVTKETLKDLIHGSTSSSNSEPVNPRLYLRRTSLNIILNVVFGTHATSIDDPLFKRIDKFLDDLTMIYSNANRKLEYFPIIKYHPKNKTKQDAISVRDDLDSIFGELLDNIKSGKNNNPCAAKEVYEQGELEDYQIVHLFGGLVFAGSDTVASSITWLLAFLANNPSFQEPAHKELDALIPDHDRLPTPADSKSLPYLRALIREGQRVFPPTWTGVHHCVQQDDEYNGYYIPENSLILINAHAIGFDEQRHKNAMEFDPYRYINFEQSMASFANGPVEKRDHFSFGAGRRLYGKPIPIDLNNGTYGLTSWPIDYHVSELTTKNIVT</sequence>
<dbReference type="Pfam" id="PF01019">
    <property type="entry name" value="G_glu_transpept"/>
    <property type="match status" value="1"/>
</dbReference>
<accession>A0A9W4WXX2</accession>
<dbReference type="InterPro" id="IPR029055">
    <property type="entry name" value="Ntn_hydrolases_N"/>
</dbReference>
<dbReference type="InterPro" id="IPR001128">
    <property type="entry name" value="Cyt_P450"/>
</dbReference>
<keyword evidence="2" id="KW-1185">Reference proteome</keyword>
<dbReference type="SUPFAM" id="SSF56235">
    <property type="entry name" value="N-terminal nucleophile aminohydrolases (Ntn hydrolases)"/>
    <property type="match status" value="1"/>
</dbReference>
<dbReference type="AlphaFoldDB" id="A0A9W4WXX2"/>
<dbReference type="Proteomes" id="UP001153678">
    <property type="component" value="Unassembled WGS sequence"/>
</dbReference>
<dbReference type="Pfam" id="PF00067">
    <property type="entry name" value="p450"/>
    <property type="match status" value="1"/>
</dbReference>
<evidence type="ECO:0000313" key="2">
    <source>
        <dbReference type="Proteomes" id="UP001153678"/>
    </source>
</evidence>
<dbReference type="InterPro" id="IPR052896">
    <property type="entry name" value="GGT-like_enzyme"/>
</dbReference>
<dbReference type="OrthoDB" id="2015213at2759"/>
<evidence type="ECO:0000313" key="1">
    <source>
        <dbReference type="EMBL" id="CAI2171824.1"/>
    </source>
</evidence>